<feature type="domain" description="NlpC/P60" evidence="6">
    <location>
        <begin position="224"/>
        <end position="350"/>
    </location>
</feature>
<dbReference type="AlphaFoldDB" id="A0A0R2F700"/>
<dbReference type="GO" id="GO:0004040">
    <property type="term" value="F:amidase activity"/>
    <property type="evidence" value="ECO:0007669"/>
    <property type="project" value="InterPro"/>
</dbReference>
<sequence>MRRVWAGWRWRKWLVPLGLGAAVLLLGLSLMIGILASVDAYMGREAEDVAADAGSGGLLTNMAFDAAVFHAAWDKGFGHGVLANQEQYTIAAAQNAGVNPALFAAIMANESGWGTSRAVRVDNNPSGQMSGNQVIHFSSIEAGIDGTAATLHNLVVVRGLSTLTALQQAYAPVGAGNDPGNLNSGWLSAVTSIIKQFMTPADADALLTGKGASNANVKIMGDKMSYFDQAYAAASAQLGKPYVFGANVSGANPTGFDCSGLVQWALRKAGISLPRTAQDQYDATKRLSKSEVKAGDLIFFEHTYSGPRITHVGIVLSSTQMINAAGSNVNIATYTSSYWQAHFAGFGRVK</sequence>
<evidence type="ECO:0000313" key="8">
    <source>
        <dbReference type="Proteomes" id="UP000050865"/>
    </source>
</evidence>
<keyword evidence="5" id="KW-0788">Thiol protease</keyword>
<dbReference type="InterPro" id="IPR002901">
    <property type="entry name" value="MGlyc_endo_b_GlcNAc-like_dom"/>
</dbReference>
<reference evidence="7 8" key="1">
    <citation type="journal article" date="2015" name="Genome Announc.">
        <title>Expanding the biotechnology potential of lactobacilli through comparative genomics of 213 strains and associated genera.</title>
        <authorList>
            <person name="Sun Z."/>
            <person name="Harris H.M."/>
            <person name="McCann A."/>
            <person name="Guo C."/>
            <person name="Argimon S."/>
            <person name="Zhang W."/>
            <person name="Yang X."/>
            <person name="Jeffery I.B."/>
            <person name="Cooney J.C."/>
            <person name="Kagawa T.F."/>
            <person name="Liu W."/>
            <person name="Song Y."/>
            <person name="Salvetti E."/>
            <person name="Wrobel A."/>
            <person name="Rasinkangas P."/>
            <person name="Parkhill J."/>
            <person name="Rea M.C."/>
            <person name="O'Sullivan O."/>
            <person name="Ritari J."/>
            <person name="Douillard F.P."/>
            <person name="Paul Ross R."/>
            <person name="Yang R."/>
            <person name="Briner A.E."/>
            <person name="Felis G.E."/>
            <person name="de Vos W.M."/>
            <person name="Barrangou R."/>
            <person name="Klaenhammer T.R."/>
            <person name="Caufield P.W."/>
            <person name="Cui Y."/>
            <person name="Zhang H."/>
            <person name="O'Toole P.W."/>
        </authorList>
    </citation>
    <scope>NUCLEOTIDE SEQUENCE [LARGE SCALE GENOMIC DNA]</scope>
    <source>
        <strain evidence="7 8">DSM 22697</strain>
    </source>
</reference>
<dbReference type="InterPro" id="IPR051202">
    <property type="entry name" value="Peptidase_C40"/>
</dbReference>
<keyword evidence="8" id="KW-1185">Reference proteome</keyword>
<accession>A0A0R2F700</accession>
<proteinExistence type="inferred from homology"/>
<evidence type="ECO:0000259" key="6">
    <source>
        <dbReference type="PROSITE" id="PS51935"/>
    </source>
</evidence>
<dbReference type="PATRIC" id="fig|1423730.4.peg.1403"/>
<dbReference type="STRING" id="1423730.FC75_GL001337"/>
<evidence type="ECO:0000313" key="7">
    <source>
        <dbReference type="EMBL" id="KRN24159.1"/>
    </source>
</evidence>
<protein>
    <submittedName>
        <fullName evidence="7">TrsG protein</fullName>
    </submittedName>
</protein>
<dbReference type="SUPFAM" id="SSF54001">
    <property type="entry name" value="Cysteine proteinases"/>
    <property type="match status" value="1"/>
</dbReference>
<dbReference type="Pfam" id="PF00877">
    <property type="entry name" value="NLPC_P60"/>
    <property type="match status" value="1"/>
</dbReference>
<comment type="similarity">
    <text evidence="2">Belongs to the glycosyl hydrolase 73 family.</text>
</comment>
<comment type="similarity">
    <text evidence="1">Belongs to the peptidase C40 family.</text>
</comment>
<dbReference type="InterPro" id="IPR000064">
    <property type="entry name" value="NLP_P60_dom"/>
</dbReference>
<dbReference type="Proteomes" id="UP000050865">
    <property type="component" value="Unassembled WGS sequence"/>
</dbReference>
<evidence type="ECO:0000256" key="1">
    <source>
        <dbReference type="ARBA" id="ARBA00007074"/>
    </source>
</evidence>
<name>A0A0R2F700_9LACO</name>
<dbReference type="PROSITE" id="PS51935">
    <property type="entry name" value="NLPC_P60"/>
    <property type="match status" value="1"/>
</dbReference>
<gene>
    <name evidence="7" type="ORF">FC75_GL001337</name>
</gene>
<dbReference type="GO" id="GO:0008234">
    <property type="term" value="F:cysteine-type peptidase activity"/>
    <property type="evidence" value="ECO:0007669"/>
    <property type="project" value="UniProtKB-KW"/>
</dbReference>
<dbReference type="GO" id="GO:0006508">
    <property type="term" value="P:proteolysis"/>
    <property type="evidence" value="ECO:0007669"/>
    <property type="project" value="UniProtKB-KW"/>
</dbReference>
<dbReference type="Pfam" id="PF01832">
    <property type="entry name" value="Glucosaminidase"/>
    <property type="match status" value="1"/>
</dbReference>
<dbReference type="InterPro" id="IPR038765">
    <property type="entry name" value="Papain-like_cys_pep_sf"/>
</dbReference>
<dbReference type="PANTHER" id="PTHR47053">
    <property type="entry name" value="MUREIN DD-ENDOPEPTIDASE MEPH-RELATED"/>
    <property type="match status" value="1"/>
</dbReference>
<comment type="caution">
    <text evidence="7">The sequence shown here is derived from an EMBL/GenBank/DDBJ whole genome shotgun (WGS) entry which is preliminary data.</text>
</comment>
<dbReference type="PANTHER" id="PTHR47053:SF1">
    <property type="entry name" value="MUREIN DD-ENDOPEPTIDASE MEPH-RELATED"/>
    <property type="match status" value="1"/>
</dbReference>
<keyword evidence="3" id="KW-0645">Protease</keyword>
<dbReference type="Gene3D" id="1.10.530.10">
    <property type="match status" value="1"/>
</dbReference>
<evidence type="ECO:0000256" key="4">
    <source>
        <dbReference type="ARBA" id="ARBA00022801"/>
    </source>
</evidence>
<evidence type="ECO:0000256" key="3">
    <source>
        <dbReference type="ARBA" id="ARBA00022670"/>
    </source>
</evidence>
<keyword evidence="4" id="KW-0378">Hydrolase</keyword>
<evidence type="ECO:0000256" key="2">
    <source>
        <dbReference type="ARBA" id="ARBA00010266"/>
    </source>
</evidence>
<evidence type="ECO:0000256" key="5">
    <source>
        <dbReference type="ARBA" id="ARBA00022807"/>
    </source>
</evidence>
<organism evidence="7 8">
    <name type="scientific">Lacticaseibacillus camelliae DSM 22697 = JCM 13995</name>
    <dbReference type="NCBI Taxonomy" id="1423730"/>
    <lineage>
        <taxon>Bacteria</taxon>
        <taxon>Bacillati</taxon>
        <taxon>Bacillota</taxon>
        <taxon>Bacilli</taxon>
        <taxon>Lactobacillales</taxon>
        <taxon>Lactobacillaceae</taxon>
        <taxon>Lacticaseibacillus</taxon>
    </lineage>
</organism>
<dbReference type="EMBL" id="AYZJ01000024">
    <property type="protein sequence ID" value="KRN24159.1"/>
    <property type="molecule type" value="Genomic_DNA"/>
</dbReference>
<dbReference type="Gene3D" id="3.90.1720.10">
    <property type="entry name" value="endopeptidase domain like (from Nostoc punctiforme)"/>
    <property type="match status" value="1"/>
</dbReference>